<sequence>MFKFGELYSDEKRLRRQFIEETGILVWLNIVEIIYWVIYQYSNCFSIDLHRIAKSIMDDYDPNYKFLDYSMIGFILFYKEKSHKVLQAETLLSQRLHPRYEALVRGVSCL</sequence>
<evidence type="ECO:0000313" key="2">
    <source>
        <dbReference type="Proteomes" id="UP000826212"/>
    </source>
</evidence>
<protein>
    <submittedName>
        <fullName evidence="1">Uncharacterized protein</fullName>
    </submittedName>
</protein>
<name>A0AC61NH51_9BACT</name>
<proteinExistence type="predicted"/>
<gene>
    <name evidence="1" type="ORF">K4L44_03900</name>
</gene>
<reference evidence="1" key="1">
    <citation type="submission" date="2021-08" db="EMBL/GenBank/DDBJ databases">
        <title>Novel anaerobic bacterium isolated from sea squirt in East Sea, Republic of Korea.</title>
        <authorList>
            <person name="Nguyen T.H."/>
            <person name="Li Z."/>
            <person name="Lee Y.-J."/>
            <person name="Ko J."/>
            <person name="Kim S.-G."/>
        </authorList>
    </citation>
    <scope>NUCLEOTIDE SEQUENCE</scope>
    <source>
        <strain evidence="1">KCTC 25031</strain>
    </source>
</reference>
<evidence type="ECO:0000313" key="1">
    <source>
        <dbReference type="EMBL" id="QZE14980.1"/>
    </source>
</evidence>
<dbReference type="EMBL" id="CP081303">
    <property type="protein sequence ID" value="QZE14980.1"/>
    <property type="molecule type" value="Genomic_DNA"/>
</dbReference>
<organism evidence="1 2">
    <name type="scientific">Halosquirtibacter laminarini</name>
    <dbReference type="NCBI Taxonomy" id="3374600"/>
    <lineage>
        <taxon>Bacteria</taxon>
        <taxon>Pseudomonadati</taxon>
        <taxon>Bacteroidota</taxon>
        <taxon>Bacteroidia</taxon>
        <taxon>Marinilabiliales</taxon>
        <taxon>Prolixibacteraceae</taxon>
        <taxon>Halosquirtibacter</taxon>
    </lineage>
</organism>
<dbReference type="Proteomes" id="UP000826212">
    <property type="component" value="Chromosome"/>
</dbReference>
<accession>A0AC61NH51</accession>
<keyword evidence="2" id="KW-1185">Reference proteome</keyword>